<dbReference type="Pfam" id="PF02268">
    <property type="entry name" value="TFIIA_gamma_N"/>
    <property type="match status" value="1"/>
</dbReference>
<organism evidence="2 3">
    <name type="scientific">Lates japonicus</name>
    <name type="common">Japanese lates</name>
    <dbReference type="NCBI Taxonomy" id="270547"/>
    <lineage>
        <taxon>Eukaryota</taxon>
        <taxon>Metazoa</taxon>
        <taxon>Chordata</taxon>
        <taxon>Craniata</taxon>
        <taxon>Vertebrata</taxon>
        <taxon>Euteleostomi</taxon>
        <taxon>Actinopterygii</taxon>
        <taxon>Neopterygii</taxon>
        <taxon>Teleostei</taxon>
        <taxon>Neoteleostei</taxon>
        <taxon>Acanthomorphata</taxon>
        <taxon>Carangaria</taxon>
        <taxon>Carangaria incertae sedis</taxon>
        <taxon>Centropomidae</taxon>
        <taxon>Lates</taxon>
    </lineage>
</organism>
<dbReference type="GO" id="GO:0006367">
    <property type="term" value="P:transcription initiation at RNA polymerase II promoter"/>
    <property type="evidence" value="ECO:0007669"/>
    <property type="project" value="InterPro"/>
</dbReference>
<evidence type="ECO:0000313" key="3">
    <source>
        <dbReference type="Proteomes" id="UP001279410"/>
    </source>
</evidence>
<evidence type="ECO:0000313" key="2">
    <source>
        <dbReference type="EMBL" id="GLD55680.1"/>
    </source>
</evidence>
<dbReference type="EMBL" id="BRZM01000022">
    <property type="protein sequence ID" value="GLD55680.1"/>
    <property type="molecule type" value="Genomic_DNA"/>
</dbReference>
<protein>
    <submittedName>
        <fullName evidence="2">Transcription initiation factor IIA subunit 2</fullName>
    </submittedName>
</protein>
<dbReference type="Proteomes" id="UP001279410">
    <property type="component" value="Unassembled WGS sequence"/>
</dbReference>
<dbReference type="Gene3D" id="1.10.287.190">
    <property type="entry name" value="Transcription factor IIA gamma subunit, alpha-helical domain"/>
    <property type="match status" value="1"/>
</dbReference>
<dbReference type="InterPro" id="IPR009083">
    <property type="entry name" value="TFIIA_a-hlx"/>
</dbReference>
<feature type="domain" description="Transcription initiation factor IIA gamma subunit N-terminal" evidence="1">
    <location>
        <begin position="3"/>
        <end position="27"/>
    </location>
</feature>
<evidence type="ECO:0000259" key="1">
    <source>
        <dbReference type="Pfam" id="PF02268"/>
    </source>
</evidence>
<dbReference type="GO" id="GO:0005672">
    <property type="term" value="C:transcription factor TFIIA complex"/>
    <property type="evidence" value="ECO:0007669"/>
    <property type="project" value="InterPro"/>
</dbReference>
<gene>
    <name evidence="2" type="ORF">AKAME5_000812100</name>
</gene>
<reference evidence="2" key="1">
    <citation type="submission" date="2022-08" db="EMBL/GenBank/DDBJ databases">
        <title>Genome sequencing of akame (Lates japonicus).</title>
        <authorList>
            <person name="Hashiguchi Y."/>
            <person name="Takahashi H."/>
        </authorList>
    </citation>
    <scope>NUCLEOTIDE SEQUENCE</scope>
    <source>
        <strain evidence="2">Kochi</strain>
    </source>
</reference>
<dbReference type="InterPro" id="IPR015872">
    <property type="entry name" value="TFIIA_gsu_N"/>
</dbReference>
<accession>A0AAD3R5I0</accession>
<proteinExistence type="predicted"/>
<keyword evidence="3" id="KW-1185">Reference proteome</keyword>
<dbReference type="AlphaFoldDB" id="A0AAD3R5I0"/>
<name>A0AAD3R5I0_LATJO</name>
<dbReference type="SUPFAM" id="SSF47396">
    <property type="entry name" value="Transcription factor IIA (TFIIA), alpha-helical domain"/>
    <property type="match status" value="1"/>
</dbReference>
<comment type="caution">
    <text evidence="2">The sequence shown here is derived from an EMBL/GenBank/DDBJ whole genome shotgun (WGS) entry which is preliminary data.</text>
</comment>
<sequence>MAYQLYRNTTLGNSLQESRDELIQTQQVLYKRLSRSSWTIMSTGACQPVKQSLQLEADGMPLDSSAWSRKLQAFFQRPDRASLCRCVALRRRLSAKIL</sequence>